<comment type="subcellular location">
    <subcellularLocation>
        <location evidence="1">Secreted</location>
        <location evidence="1">Cell wall</location>
        <topology evidence="1">Peptidoglycan-anchor</topology>
    </subcellularLocation>
</comment>
<keyword evidence="6" id="KW-1133">Transmembrane helix</keyword>
<evidence type="ECO:0000259" key="9">
    <source>
        <dbReference type="Pfam" id="PF06452"/>
    </source>
</evidence>
<feature type="signal peptide" evidence="7">
    <location>
        <begin position="1"/>
        <end position="24"/>
    </location>
</feature>
<feature type="domain" description="Carbohydrate-binding" evidence="9">
    <location>
        <begin position="39"/>
        <end position="214"/>
    </location>
</feature>
<dbReference type="InterPro" id="IPR010502">
    <property type="entry name" value="Carb-bd_dom_fam9"/>
</dbReference>
<name>A0ABW0LM63_9BACI</name>
<evidence type="ECO:0000313" key="10">
    <source>
        <dbReference type="EMBL" id="MFC5466985.1"/>
    </source>
</evidence>
<dbReference type="Pfam" id="PF06452">
    <property type="entry name" value="CBM9_1"/>
    <property type="match status" value="1"/>
</dbReference>
<evidence type="ECO:0000256" key="3">
    <source>
        <dbReference type="ARBA" id="ARBA00022525"/>
    </source>
</evidence>
<dbReference type="InterPro" id="IPR019931">
    <property type="entry name" value="LPXTG_anchor"/>
</dbReference>
<sequence>MGKKFSLFIVALLALNLLISPVSAEDLLKTDAIFGTPEIDAEKDDIWDGANVIKTERYVEGSDAAWAEVRTMWDEENLYVYAEVHDGSLSVKSENDWEQDSVEVFLDQNNAKTAAFEDDDGQYRVNYENKQSYGGVASADNFTTATKTTDFGYVVEAAIKLASAASEGTVFGFDFQINDDKDDDGVRDAVIIWNDSSGQSFQNTSGFGELTLVKEAAGDETPAAGEEGEKLPNTSTAMYNILALGLVSITLGGFVLFKMKKRTA</sequence>
<keyword evidence="5" id="KW-0572">Peptidoglycan-anchor</keyword>
<feature type="domain" description="Gram-positive cocci surface proteins LPxTG" evidence="8">
    <location>
        <begin position="229"/>
        <end position="261"/>
    </location>
</feature>
<gene>
    <name evidence="10" type="ORF">ACFPM4_19860</name>
</gene>
<dbReference type="RefSeq" id="WP_382355737.1">
    <property type="nucleotide sequence ID" value="NZ_JBHSMC010000045.1"/>
</dbReference>
<keyword evidence="2" id="KW-0134">Cell wall</keyword>
<evidence type="ECO:0000256" key="2">
    <source>
        <dbReference type="ARBA" id="ARBA00022512"/>
    </source>
</evidence>
<reference evidence="11" key="1">
    <citation type="journal article" date="2019" name="Int. J. Syst. Evol. Microbiol.">
        <title>The Global Catalogue of Microorganisms (GCM) 10K type strain sequencing project: providing services to taxonomists for standard genome sequencing and annotation.</title>
        <authorList>
            <consortium name="The Broad Institute Genomics Platform"/>
            <consortium name="The Broad Institute Genome Sequencing Center for Infectious Disease"/>
            <person name="Wu L."/>
            <person name="Ma J."/>
        </authorList>
    </citation>
    <scope>NUCLEOTIDE SEQUENCE [LARGE SCALE GENOMIC DNA]</scope>
    <source>
        <strain evidence="11">CGMCC 1.12237</strain>
    </source>
</reference>
<feature type="transmembrane region" description="Helical" evidence="6">
    <location>
        <begin position="237"/>
        <end position="257"/>
    </location>
</feature>
<keyword evidence="11" id="KW-1185">Reference proteome</keyword>
<comment type="caution">
    <text evidence="10">The sequence shown here is derived from an EMBL/GenBank/DDBJ whole genome shotgun (WGS) entry which is preliminary data.</text>
</comment>
<keyword evidence="6" id="KW-0812">Transmembrane</keyword>
<accession>A0ABW0LM63</accession>
<keyword evidence="6" id="KW-0472">Membrane</keyword>
<evidence type="ECO:0000256" key="6">
    <source>
        <dbReference type="SAM" id="Phobius"/>
    </source>
</evidence>
<evidence type="ECO:0000256" key="5">
    <source>
        <dbReference type="ARBA" id="ARBA00023088"/>
    </source>
</evidence>
<dbReference type="CDD" id="cd00005">
    <property type="entry name" value="CBM9_like_1"/>
    <property type="match status" value="1"/>
</dbReference>
<keyword evidence="4 7" id="KW-0732">Signal</keyword>
<dbReference type="SUPFAM" id="SSF49344">
    <property type="entry name" value="CBD9-like"/>
    <property type="match status" value="1"/>
</dbReference>
<evidence type="ECO:0000259" key="8">
    <source>
        <dbReference type="Pfam" id="PF00746"/>
    </source>
</evidence>
<evidence type="ECO:0000256" key="7">
    <source>
        <dbReference type="SAM" id="SignalP"/>
    </source>
</evidence>
<dbReference type="EMBL" id="JBHSMC010000045">
    <property type="protein sequence ID" value="MFC5466985.1"/>
    <property type="molecule type" value="Genomic_DNA"/>
</dbReference>
<evidence type="ECO:0000313" key="11">
    <source>
        <dbReference type="Proteomes" id="UP001596147"/>
    </source>
</evidence>
<dbReference type="Proteomes" id="UP001596147">
    <property type="component" value="Unassembled WGS sequence"/>
</dbReference>
<keyword evidence="3" id="KW-0964">Secreted</keyword>
<proteinExistence type="predicted"/>
<dbReference type="NCBIfam" id="TIGR01167">
    <property type="entry name" value="LPXTG_anchor"/>
    <property type="match status" value="1"/>
</dbReference>
<dbReference type="Gene3D" id="2.60.40.1190">
    <property type="match status" value="1"/>
</dbReference>
<organism evidence="10 11">
    <name type="scientific">Lederbergia graminis</name>
    <dbReference type="NCBI Taxonomy" id="735518"/>
    <lineage>
        <taxon>Bacteria</taxon>
        <taxon>Bacillati</taxon>
        <taxon>Bacillota</taxon>
        <taxon>Bacilli</taxon>
        <taxon>Bacillales</taxon>
        <taxon>Bacillaceae</taxon>
        <taxon>Lederbergia</taxon>
    </lineage>
</organism>
<evidence type="ECO:0000256" key="4">
    <source>
        <dbReference type="ARBA" id="ARBA00022729"/>
    </source>
</evidence>
<dbReference type="Pfam" id="PF00746">
    <property type="entry name" value="Gram_pos_anchor"/>
    <property type="match status" value="1"/>
</dbReference>
<feature type="chain" id="PRO_5046046108" evidence="7">
    <location>
        <begin position="25"/>
        <end position="264"/>
    </location>
</feature>
<protein>
    <submittedName>
        <fullName evidence="10">Sugar-binding protein</fullName>
    </submittedName>
</protein>
<evidence type="ECO:0000256" key="1">
    <source>
        <dbReference type="ARBA" id="ARBA00004168"/>
    </source>
</evidence>